<evidence type="ECO:0000313" key="4">
    <source>
        <dbReference type="EMBL" id="GAA3164482.1"/>
    </source>
</evidence>
<evidence type="ECO:0000256" key="1">
    <source>
        <dbReference type="SAM" id="Coils"/>
    </source>
</evidence>
<feature type="domain" description="M23ase beta-sheet core" evidence="3">
    <location>
        <begin position="289"/>
        <end position="379"/>
    </location>
</feature>
<protein>
    <recommendedName>
        <fullName evidence="3">M23ase beta-sheet core domain-containing protein</fullName>
    </recommendedName>
</protein>
<evidence type="ECO:0000256" key="2">
    <source>
        <dbReference type="SAM" id="MobiDB-lite"/>
    </source>
</evidence>
<dbReference type="Pfam" id="PF01551">
    <property type="entry name" value="Peptidase_M23"/>
    <property type="match status" value="1"/>
</dbReference>
<dbReference type="EMBL" id="BAAAVV010000003">
    <property type="protein sequence ID" value="GAA3164482.1"/>
    <property type="molecule type" value="Genomic_DNA"/>
</dbReference>
<dbReference type="SUPFAM" id="SSF51261">
    <property type="entry name" value="Duplicated hybrid motif"/>
    <property type="match status" value="1"/>
</dbReference>
<organism evidence="4 5">
    <name type="scientific">Blastococcus jejuensis</name>
    <dbReference type="NCBI Taxonomy" id="351224"/>
    <lineage>
        <taxon>Bacteria</taxon>
        <taxon>Bacillati</taxon>
        <taxon>Actinomycetota</taxon>
        <taxon>Actinomycetes</taxon>
        <taxon>Geodermatophilales</taxon>
        <taxon>Geodermatophilaceae</taxon>
        <taxon>Blastococcus</taxon>
    </lineage>
</organism>
<evidence type="ECO:0000259" key="3">
    <source>
        <dbReference type="Pfam" id="PF01551"/>
    </source>
</evidence>
<reference evidence="5" key="1">
    <citation type="journal article" date="2019" name="Int. J. Syst. Evol. Microbiol.">
        <title>The Global Catalogue of Microorganisms (GCM) 10K type strain sequencing project: providing services to taxonomists for standard genome sequencing and annotation.</title>
        <authorList>
            <consortium name="The Broad Institute Genomics Platform"/>
            <consortium name="The Broad Institute Genome Sequencing Center for Infectious Disease"/>
            <person name="Wu L."/>
            <person name="Ma J."/>
        </authorList>
    </citation>
    <scope>NUCLEOTIDE SEQUENCE [LARGE SCALE GENOMIC DNA]</scope>
    <source>
        <strain evidence="5">JCM 15614</strain>
    </source>
</reference>
<dbReference type="InterPro" id="IPR050570">
    <property type="entry name" value="Cell_wall_metabolism_enzyme"/>
</dbReference>
<accession>A0ABP6P1M6</accession>
<dbReference type="Proteomes" id="UP001499924">
    <property type="component" value="Unassembled WGS sequence"/>
</dbReference>
<proteinExistence type="predicted"/>
<dbReference type="InterPro" id="IPR011055">
    <property type="entry name" value="Dup_hybrid_motif"/>
</dbReference>
<gene>
    <name evidence="4" type="ORF">GCM10010531_15930</name>
</gene>
<sequence length="402" mass="41763">MAAPANPSDAEITDAQVAQEAAAAEVGRIAGLVASSEAELQRVTLEAQAAADAQLVAQAELERAQQAAVDAAAELEAARTAVEQARSNVAALGRESYMRGATLTGVAALMNADGPAEMLQQAATLELLGVQRAATLQGLQVAQVRQANADSAARATVADRDEAEDAAAQAQAAAERRMAASQTAYEAAVTQKATYDRQLQEAQINLLNLQGARNAYQAWRQQEEARAAAEAAAAAAAARAAAEAAAHARESENSDGPSPTPSPTPGAGRAVAPTSGYFTTCYEMRWGTMHYGIDIAAPTGTPIYSPMAGRVVRAGPATGFGLAVYIQHDDGSVTVYGHINDYFVTAGQRVSAGEVIAEVGNRGQSTGPHLHFEVHTRGMYQGRTNPIPWLAARGVNMGGRCR</sequence>
<comment type="caution">
    <text evidence="4">The sequence shown here is derived from an EMBL/GenBank/DDBJ whole genome shotgun (WGS) entry which is preliminary data.</text>
</comment>
<name>A0ABP6P1M6_9ACTN</name>
<feature type="coiled-coil region" evidence="1">
    <location>
        <begin position="185"/>
        <end position="212"/>
    </location>
</feature>
<dbReference type="RefSeq" id="WP_344688225.1">
    <property type="nucleotide sequence ID" value="NZ_BAAAVV010000003.1"/>
</dbReference>
<evidence type="ECO:0000313" key="5">
    <source>
        <dbReference type="Proteomes" id="UP001499924"/>
    </source>
</evidence>
<feature type="coiled-coil region" evidence="1">
    <location>
        <begin position="58"/>
        <end position="95"/>
    </location>
</feature>
<dbReference type="PANTHER" id="PTHR21666">
    <property type="entry name" value="PEPTIDASE-RELATED"/>
    <property type="match status" value="1"/>
</dbReference>
<dbReference type="PANTHER" id="PTHR21666:SF270">
    <property type="entry name" value="MUREIN HYDROLASE ACTIVATOR ENVC"/>
    <property type="match status" value="1"/>
</dbReference>
<feature type="region of interest" description="Disordered" evidence="2">
    <location>
        <begin position="241"/>
        <end position="271"/>
    </location>
</feature>
<dbReference type="InterPro" id="IPR016047">
    <property type="entry name" value="M23ase_b-sheet_dom"/>
</dbReference>
<keyword evidence="1" id="KW-0175">Coiled coil</keyword>
<dbReference type="CDD" id="cd12797">
    <property type="entry name" value="M23_peptidase"/>
    <property type="match status" value="1"/>
</dbReference>
<keyword evidence="5" id="KW-1185">Reference proteome</keyword>
<dbReference type="Gene3D" id="2.70.70.10">
    <property type="entry name" value="Glucose Permease (Domain IIA)"/>
    <property type="match status" value="1"/>
</dbReference>